<reference evidence="1" key="2">
    <citation type="submission" date="2024-05" db="EMBL/GenBank/DDBJ databases">
        <title>Rhodohalobacter halophilus gen. nov., sp. nov., a moderately halophilic member of the family Balneolaceae.</title>
        <authorList>
            <person name="Xia J."/>
        </authorList>
    </citation>
    <scope>NUCLEOTIDE SEQUENCE</scope>
    <source>
        <strain evidence="1">WB101</strain>
    </source>
</reference>
<dbReference type="Proteomes" id="UP001165366">
    <property type="component" value="Unassembled WGS sequence"/>
</dbReference>
<comment type="caution">
    <text evidence="1">The sequence shown here is derived from an EMBL/GenBank/DDBJ whole genome shotgun (WGS) entry which is preliminary data.</text>
</comment>
<organism evidence="1 2">
    <name type="scientific">Rhodohalobacter sulfatireducens</name>
    <dbReference type="NCBI Taxonomy" id="2911366"/>
    <lineage>
        <taxon>Bacteria</taxon>
        <taxon>Pseudomonadati</taxon>
        <taxon>Balneolota</taxon>
        <taxon>Balneolia</taxon>
        <taxon>Balneolales</taxon>
        <taxon>Balneolaceae</taxon>
        <taxon>Rhodohalobacter</taxon>
    </lineage>
</organism>
<sequence length="250" mass="29291">MLSAQSEFTFNREEPPTMEMMIDAREVFRYEVTYGWFTLGWIDVQLLPDSTFNGQKAYHLQTVMEANSSNILIGKNLVHYENLFQFNEKWPYSFVFWRDDLHDNEPNRTRIIFDRDSSKVHFYERGELEETLDLEEPASGGDIIFYYSRMFAGEETPYKLPVYIENELGYVTSSSSKKTYMREYEAFNEPIETYLSEGNADINGPFGFRGNFKSWFSTGDLRVPVEAHVKVIFGNVKVRLISYSREGGNY</sequence>
<proteinExistence type="predicted"/>
<reference evidence="1" key="1">
    <citation type="submission" date="2022-01" db="EMBL/GenBank/DDBJ databases">
        <authorList>
            <person name="Wang Y."/>
        </authorList>
    </citation>
    <scope>NUCLEOTIDE SEQUENCE</scope>
    <source>
        <strain evidence="1">WB101</strain>
    </source>
</reference>
<dbReference type="RefSeq" id="WP_237853879.1">
    <property type="nucleotide sequence ID" value="NZ_JAKLWS010000010.1"/>
</dbReference>
<name>A0ABS9KDG0_9BACT</name>
<protein>
    <submittedName>
        <fullName evidence="1">DUF3108 domain-containing protein</fullName>
    </submittedName>
</protein>
<evidence type="ECO:0000313" key="1">
    <source>
        <dbReference type="EMBL" id="MCG2588883.1"/>
    </source>
</evidence>
<keyword evidence="2" id="KW-1185">Reference proteome</keyword>
<evidence type="ECO:0000313" key="2">
    <source>
        <dbReference type="Proteomes" id="UP001165366"/>
    </source>
</evidence>
<gene>
    <name evidence="1" type="ORF">L6773_09915</name>
</gene>
<dbReference type="EMBL" id="JAKLWS010000010">
    <property type="protein sequence ID" value="MCG2588883.1"/>
    <property type="molecule type" value="Genomic_DNA"/>
</dbReference>
<accession>A0ABS9KDG0</accession>